<keyword evidence="2" id="KW-1185">Reference proteome</keyword>
<evidence type="ECO:0000313" key="2">
    <source>
        <dbReference type="Proteomes" id="UP000539642"/>
    </source>
</evidence>
<evidence type="ECO:0000313" key="1">
    <source>
        <dbReference type="EMBL" id="MBB5347025.1"/>
    </source>
</evidence>
<protein>
    <submittedName>
        <fullName evidence="1">Uncharacterized protein</fullName>
    </submittedName>
</protein>
<sequence>MEFAKKLMKQGMPELIHAIEKGANPAEASARLNMSNSSGCKDNLRIEQPAVSRVIFFFDLSSVSLKE</sequence>
<reference evidence="1 2" key="1">
    <citation type="submission" date="2020-08" db="EMBL/GenBank/DDBJ databases">
        <title>Genomic Encyclopedia of Type Strains, Phase IV (KMG-IV): sequencing the most valuable type-strain genomes for metagenomic binning, comparative biology and taxonomic classification.</title>
        <authorList>
            <person name="Goeker M."/>
        </authorList>
    </citation>
    <scope>NUCLEOTIDE SEQUENCE [LARGE SCALE GENOMIC DNA]</scope>
    <source>
        <strain evidence="1 2">DSM 28570</strain>
    </source>
</reference>
<dbReference type="EMBL" id="JACHEO010000002">
    <property type="protein sequence ID" value="MBB5347025.1"/>
    <property type="molecule type" value="Genomic_DNA"/>
</dbReference>
<accession>A0A840UN20</accession>
<dbReference type="Proteomes" id="UP000539642">
    <property type="component" value="Unassembled WGS sequence"/>
</dbReference>
<organism evidence="1 2">
    <name type="scientific">Desulfoprunum benzoelyticum</name>
    <dbReference type="NCBI Taxonomy" id="1506996"/>
    <lineage>
        <taxon>Bacteria</taxon>
        <taxon>Pseudomonadati</taxon>
        <taxon>Thermodesulfobacteriota</taxon>
        <taxon>Desulfobulbia</taxon>
        <taxon>Desulfobulbales</taxon>
        <taxon>Desulfobulbaceae</taxon>
        <taxon>Desulfoprunum</taxon>
    </lineage>
</organism>
<proteinExistence type="predicted"/>
<name>A0A840UN20_9BACT</name>
<gene>
    <name evidence="1" type="ORF">HNQ81_000735</name>
</gene>
<dbReference type="AlphaFoldDB" id="A0A840UN20"/>
<dbReference type="RefSeq" id="WP_183348405.1">
    <property type="nucleotide sequence ID" value="NZ_JACHEO010000002.1"/>
</dbReference>
<comment type="caution">
    <text evidence="1">The sequence shown here is derived from an EMBL/GenBank/DDBJ whole genome shotgun (WGS) entry which is preliminary data.</text>
</comment>